<dbReference type="GO" id="GO:0051539">
    <property type="term" value="F:4 iron, 4 sulfur cluster binding"/>
    <property type="evidence" value="ECO:0007669"/>
    <property type="project" value="UniProtKB-KW"/>
</dbReference>
<dbReference type="OrthoDB" id="9779457at2"/>
<dbReference type="InterPro" id="IPR050954">
    <property type="entry name" value="ET_IronSulfur_Cluster-Binding"/>
</dbReference>
<name>A0A6I1F088_9BURK</name>
<dbReference type="CDD" id="cd10551">
    <property type="entry name" value="PsrB"/>
    <property type="match status" value="1"/>
</dbReference>
<dbReference type="PANTHER" id="PTHR43177">
    <property type="entry name" value="PROTEIN NRFC"/>
    <property type="match status" value="1"/>
</dbReference>
<dbReference type="InterPro" id="IPR017900">
    <property type="entry name" value="4Fe4S_Fe_S_CS"/>
</dbReference>
<reference evidence="6 7" key="1">
    <citation type="submission" date="2019-10" db="EMBL/GenBank/DDBJ databases">
        <title>Genome diversity of Sutterella seckii.</title>
        <authorList>
            <person name="Chaplin A.V."/>
            <person name="Sokolova S.R."/>
            <person name="Mosin K.A."/>
            <person name="Ivanova E.L."/>
            <person name="Kochetkova T.O."/>
            <person name="Goltsov A.Y."/>
            <person name="Trofimov D.Y."/>
            <person name="Efimov B.A."/>
        </authorList>
    </citation>
    <scope>NUCLEOTIDE SEQUENCE [LARGE SCALE GENOMIC DNA]</scope>
    <source>
        <strain evidence="6 7">ASD393</strain>
    </source>
</reference>
<evidence type="ECO:0000259" key="5">
    <source>
        <dbReference type="PROSITE" id="PS51379"/>
    </source>
</evidence>
<keyword evidence="2" id="KW-0479">Metal-binding</keyword>
<organism evidence="6 7">
    <name type="scientific">Sutterella seckii</name>
    <dbReference type="NCBI Taxonomy" id="1944635"/>
    <lineage>
        <taxon>Bacteria</taxon>
        <taxon>Pseudomonadati</taxon>
        <taxon>Pseudomonadota</taxon>
        <taxon>Betaproteobacteria</taxon>
        <taxon>Burkholderiales</taxon>
        <taxon>Sutterellaceae</taxon>
        <taxon>Sutterella</taxon>
    </lineage>
</organism>
<evidence type="ECO:0000256" key="1">
    <source>
        <dbReference type="ARBA" id="ARBA00022485"/>
    </source>
</evidence>
<proteinExistence type="predicted"/>
<dbReference type="GO" id="GO:0046872">
    <property type="term" value="F:metal ion binding"/>
    <property type="evidence" value="ECO:0007669"/>
    <property type="project" value="UniProtKB-KW"/>
</dbReference>
<dbReference type="AlphaFoldDB" id="A0A6I1F088"/>
<gene>
    <name evidence="6" type="ORF">GBM95_04295</name>
</gene>
<evidence type="ECO:0000313" key="6">
    <source>
        <dbReference type="EMBL" id="KAB7661701.1"/>
    </source>
</evidence>
<dbReference type="PANTHER" id="PTHR43177:SF3">
    <property type="entry name" value="PROTEIN NRFC HOMOLOG"/>
    <property type="match status" value="1"/>
</dbReference>
<evidence type="ECO:0000313" key="7">
    <source>
        <dbReference type="Proteomes" id="UP000430564"/>
    </source>
</evidence>
<evidence type="ECO:0000256" key="2">
    <source>
        <dbReference type="ARBA" id="ARBA00022723"/>
    </source>
</evidence>
<dbReference type="SUPFAM" id="SSF54862">
    <property type="entry name" value="4Fe-4S ferredoxins"/>
    <property type="match status" value="1"/>
</dbReference>
<dbReference type="Proteomes" id="UP000430564">
    <property type="component" value="Unassembled WGS sequence"/>
</dbReference>
<sequence>MTETIDRRTLLTAGVGGLIVFSLGGCSTDTSPDGKKKPHYVMVFDQNKCVGCGECKHACNETNHLPPGRSRVILQRMPGPERHYIRVSCQQCEDSPCVKVCPTGACHHDPATGIVTMNTDRCVGCKYCIAACPYNARYINEETKVADNCDFCLHSKKLDQGELPGCVARCRFHALAFGDLNDPKSYVSLLLKARDTVRIRPWLGTEPTFRYIPVVKTGV</sequence>
<comment type="caution">
    <text evidence="6">The sequence shown here is derived from an EMBL/GenBank/DDBJ whole genome shotgun (WGS) entry which is preliminary data.</text>
</comment>
<dbReference type="PROSITE" id="PS51257">
    <property type="entry name" value="PROKAR_LIPOPROTEIN"/>
    <property type="match status" value="1"/>
</dbReference>
<feature type="domain" description="4Fe-4S ferredoxin-type" evidence="5">
    <location>
        <begin position="40"/>
        <end position="70"/>
    </location>
</feature>
<accession>A0A6I1F088</accession>
<dbReference type="EMBL" id="WEHX01000016">
    <property type="protein sequence ID" value="KAB7661701.1"/>
    <property type="molecule type" value="Genomic_DNA"/>
</dbReference>
<evidence type="ECO:0000256" key="3">
    <source>
        <dbReference type="ARBA" id="ARBA00023004"/>
    </source>
</evidence>
<feature type="domain" description="4Fe-4S ferredoxin-type" evidence="5">
    <location>
        <begin position="113"/>
        <end position="142"/>
    </location>
</feature>
<protein>
    <submittedName>
        <fullName evidence="6">4Fe-4S dicluster domain-containing protein</fullName>
    </submittedName>
</protein>
<feature type="domain" description="4Fe-4S ferredoxin-type" evidence="5">
    <location>
        <begin position="78"/>
        <end position="111"/>
    </location>
</feature>
<keyword evidence="1" id="KW-0004">4Fe-4S</keyword>
<keyword evidence="4" id="KW-0411">Iron-sulfur</keyword>
<keyword evidence="3" id="KW-0408">Iron</keyword>
<dbReference type="RefSeq" id="WP_152157953.1">
    <property type="nucleotide sequence ID" value="NZ_WEHX01000016.1"/>
</dbReference>
<dbReference type="PROSITE" id="PS51379">
    <property type="entry name" value="4FE4S_FER_2"/>
    <property type="match status" value="3"/>
</dbReference>
<dbReference type="InterPro" id="IPR017896">
    <property type="entry name" value="4Fe4S_Fe-S-bd"/>
</dbReference>
<dbReference type="PROSITE" id="PS00198">
    <property type="entry name" value="4FE4S_FER_1"/>
    <property type="match status" value="1"/>
</dbReference>
<dbReference type="Pfam" id="PF13247">
    <property type="entry name" value="Fer4_11"/>
    <property type="match status" value="1"/>
</dbReference>
<dbReference type="Gene3D" id="3.30.70.20">
    <property type="match status" value="2"/>
</dbReference>
<evidence type="ECO:0000256" key="4">
    <source>
        <dbReference type="ARBA" id="ARBA00023014"/>
    </source>
</evidence>